<reference evidence="2" key="1">
    <citation type="submission" date="2015-12" db="EMBL/GenBank/DDBJ databases">
        <title>Gene expression during late stages of embryo sac development: a critical building block for successful pollen-pistil interactions.</title>
        <authorList>
            <person name="Liu Y."/>
            <person name="Joly V."/>
            <person name="Sabar M."/>
            <person name="Matton D.P."/>
        </authorList>
    </citation>
    <scope>NUCLEOTIDE SEQUENCE</scope>
</reference>
<sequence>MINGHHMKPVFKVIIATMCNSVIIIVWSRGFKSKRIVNHLQEINHILHFVTLRVVGKIILFRELA</sequence>
<proteinExistence type="predicted"/>
<evidence type="ECO:0000256" key="1">
    <source>
        <dbReference type="SAM" id="Phobius"/>
    </source>
</evidence>
<feature type="transmembrane region" description="Helical" evidence="1">
    <location>
        <begin position="6"/>
        <end position="27"/>
    </location>
</feature>
<dbReference type="EMBL" id="GEDG01018174">
    <property type="protein sequence ID" value="JAP21016.1"/>
    <property type="molecule type" value="Transcribed_RNA"/>
</dbReference>
<keyword evidence="1" id="KW-0812">Transmembrane</keyword>
<protein>
    <submittedName>
        <fullName evidence="2">Putative ovule protein</fullName>
    </submittedName>
</protein>
<dbReference type="AlphaFoldDB" id="A0A0V0HLJ1"/>
<name>A0A0V0HLJ1_SOLCH</name>
<keyword evidence="1" id="KW-1133">Transmembrane helix</keyword>
<evidence type="ECO:0000313" key="2">
    <source>
        <dbReference type="EMBL" id="JAP21016.1"/>
    </source>
</evidence>
<keyword evidence="1" id="KW-0472">Membrane</keyword>
<organism evidence="2">
    <name type="scientific">Solanum chacoense</name>
    <name type="common">Chaco potato</name>
    <dbReference type="NCBI Taxonomy" id="4108"/>
    <lineage>
        <taxon>Eukaryota</taxon>
        <taxon>Viridiplantae</taxon>
        <taxon>Streptophyta</taxon>
        <taxon>Embryophyta</taxon>
        <taxon>Tracheophyta</taxon>
        <taxon>Spermatophyta</taxon>
        <taxon>Magnoliopsida</taxon>
        <taxon>eudicotyledons</taxon>
        <taxon>Gunneridae</taxon>
        <taxon>Pentapetalae</taxon>
        <taxon>asterids</taxon>
        <taxon>lamiids</taxon>
        <taxon>Solanales</taxon>
        <taxon>Solanaceae</taxon>
        <taxon>Solanoideae</taxon>
        <taxon>Solaneae</taxon>
        <taxon>Solanum</taxon>
    </lineage>
</organism>
<accession>A0A0V0HLJ1</accession>